<evidence type="ECO:0000313" key="2">
    <source>
        <dbReference type="Proteomes" id="UP001152888"/>
    </source>
</evidence>
<comment type="caution">
    <text evidence="1">The sequence shown here is derived from an EMBL/GenBank/DDBJ whole genome shotgun (WGS) entry which is preliminary data.</text>
</comment>
<reference evidence="1" key="1">
    <citation type="submission" date="2022-03" db="EMBL/GenBank/DDBJ databases">
        <authorList>
            <person name="Sayadi A."/>
        </authorList>
    </citation>
    <scope>NUCLEOTIDE SEQUENCE</scope>
</reference>
<gene>
    <name evidence="1" type="ORF">ACAOBT_LOCUS20373</name>
</gene>
<protein>
    <submittedName>
        <fullName evidence="1">Uncharacterized protein</fullName>
    </submittedName>
</protein>
<proteinExistence type="predicted"/>
<dbReference type="Proteomes" id="UP001152888">
    <property type="component" value="Unassembled WGS sequence"/>
</dbReference>
<keyword evidence="2" id="KW-1185">Reference proteome</keyword>
<dbReference type="AlphaFoldDB" id="A0A9P0LG14"/>
<name>A0A9P0LG14_ACAOB</name>
<organism evidence="1 2">
    <name type="scientific">Acanthoscelides obtectus</name>
    <name type="common">Bean weevil</name>
    <name type="synonym">Bruchus obtectus</name>
    <dbReference type="NCBI Taxonomy" id="200917"/>
    <lineage>
        <taxon>Eukaryota</taxon>
        <taxon>Metazoa</taxon>
        <taxon>Ecdysozoa</taxon>
        <taxon>Arthropoda</taxon>
        <taxon>Hexapoda</taxon>
        <taxon>Insecta</taxon>
        <taxon>Pterygota</taxon>
        <taxon>Neoptera</taxon>
        <taxon>Endopterygota</taxon>
        <taxon>Coleoptera</taxon>
        <taxon>Polyphaga</taxon>
        <taxon>Cucujiformia</taxon>
        <taxon>Chrysomeloidea</taxon>
        <taxon>Chrysomelidae</taxon>
        <taxon>Bruchinae</taxon>
        <taxon>Bruchini</taxon>
        <taxon>Acanthoscelides</taxon>
    </lineage>
</organism>
<dbReference type="EMBL" id="CAKOFQ010007118">
    <property type="protein sequence ID" value="CAH1991597.1"/>
    <property type="molecule type" value="Genomic_DNA"/>
</dbReference>
<sequence>MDPSEENWNSYKSLRNYCLLASRKEKSAYLEHLHKKRNPKSLYKSLKQMHIQSNKEPPNIPVHLSNPYKMVNKYIRKSNRGSWTEETMQMAMNEAKTTSISSA</sequence>
<evidence type="ECO:0000313" key="1">
    <source>
        <dbReference type="EMBL" id="CAH1991597.1"/>
    </source>
</evidence>
<dbReference type="OrthoDB" id="6774475at2759"/>
<accession>A0A9P0LG14</accession>